<dbReference type="Gene3D" id="3.30.70.270">
    <property type="match status" value="1"/>
</dbReference>
<dbReference type="Pfam" id="PF00072">
    <property type="entry name" value="Response_reg"/>
    <property type="match status" value="1"/>
</dbReference>
<dbReference type="PROSITE" id="PS50887">
    <property type="entry name" value="GGDEF"/>
    <property type="match status" value="1"/>
</dbReference>
<dbReference type="eggNOG" id="COG2200">
    <property type="taxonomic scope" value="Bacteria"/>
</dbReference>
<dbReference type="InterPro" id="IPR043128">
    <property type="entry name" value="Rev_trsase/Diguanyl_cyclase"/>
</dbReference>
<dbReference type="CDD" id="cd00156">
    <property type="entry name" value="REC"/>
    <property type="match status" value="1"/>
</dbReference>
<dbReference type="PROSITE" id="PS50883">
    <property type="entry name" value="EAL"/>
    <property type="match status" value="1"/>
</dbReference>
<name>E4U0H3_SULKY</name>
<dbReference type="HOGENOM" id="CLU_000445_70_50_7"/>
<dbReference type="SUPFAM" id="SSF52172">
    <property type="entry name" value="CheY-like"/>
    <property type="match status" value="1"/>
</dbReference>
<dbReference type="InterPro" id="IPR050706">
    <property type="entry name" value="Cyclic-di-GMP_PDE-like"/>
</dbReference>
<dbReference type="Gene3D" id="3.20.20.450">
    <property type="entry name" value="EAL domain"/>
    <property type="match status" value="1"/>
</dbReference>
<dbReference type="InterPro" id="IPR029787">
    <property type="entry name" value="Nucleotide_cyclase"/>
</dbReference>
<protein>
    <submittedName>
        <fullName evidence="5">Response regulator receiver modulated diguanylate cyclase/phosphodiesterase</fullName>
    </submittedName>
</protein>
<dbReference type="RefSeq" id="WP_013460487.1">
    <property type="nucleotide sequence ID" value="NC_014762.1"/>
</dbReference>
<feature type="domain" description="Response regulatory" evidence="2">
    <location>
        <begin position="16"/>
        <end position="135"/>
    </location>
</feature>
<dbReference type="Proteomes" id="UP000008721">
    <property type="component" value="Chromosome"/>
</dbReference>
<feature type="modified residue" description="4-aspartylphosphate" evidence="1">
    <location>
        <position position="70"/>
    </location>
</feature>
<evidence type="ECO:0000259" key="3">
    <source>
        <dbReference type="PROSITE" id="PS50883"/>
    </source>
</evidence>
<organism evidence="5 6">
    <name type="scientific">Sulfuricurvum kujiense (strain ATCC BAA-921 / DSM 16994 / JCM 11577 / YK-1)</name>
    <dbReference type="NCBI Taxonomy" id="709032"/>
    <lineage>
        <taxon>Bacteria</taxon>
        <taxon>Pseudomonadati</taxon>
        <taxon>Campylobacterota</taxon>
        <taxon>Epsilonproteobacteria</taxon>
        <taxon>Campylobacterales</taxon>
        <taxon>Sulfurimonadaceae</taxon>
        <taxon>Sulfuricurvum</taxon>
    </lineage>
</organism>
<gene>
    <name evidence="5" type="ordered locus">Sulku_1629</name>
</gene>
<dbReference type="SUPFAM" id="SSF55073">
    <property type="entry name" value="Nucleotide cyclase"/>
    <property type="match status" value="1"/>
</dbReference>
<evidence type="ECO:0000256" key="1">
    <source>
        <dbReference type="PROSITE-ProRule" id="PRU00169"/>
    </source>
</evidence>
<dbReference type="InterPro" id="IPR000160">
    <property type="entry name" value="GGDEF_dom"/>
</dbReference>
<dbReference type="InterPro" id="IPR035919">
    <property type="entry name" value="EAL_sf"/>
</dbReference>
<dbReference type="GO" id="GO:0000160">
    <property type="term" value="P:phosphorelay signal transduction system"/>
    <property type="evidence" value="ECO:0007669"/>
    <property type="project" value="InterPro"/>
</dbReference>
<evidence type="ECO:0000313" key="6">
    <source>
        <dbReference type="Proteomes" id="UP000008721"/>
    </source>
</evidence>
<sequence length="552" mass="62936">MPNDIQKLKIGSESRSVLVVEDDNELAHSLVRILNVFFKECVIASDGDKAYSLFIEREEKNEPFTLIITDLELPKMGGLRLIKQIRARSDKQPILILSAHDEAEYMAEAIRLDVEAYLIKPLDMPKLFESLDKIFTYHPKNDSPLLFENDPVTGWKSFQELADRIHTVESPPFTLLRIRVNHLNNIFKFVGELFANEYITELSALLQNMTLDAQGEFYRIGNDEFCFVIEDKAIEFATTIASNMISVARYFHTSEKGIILNSSISIGIAYGKEHILLNSKLALENVEDHIGGGYNVYTLDDQDENSAFIKSHEILKMIFDALYEKNIVPFFVPIRDTRSNNIFAYESVVKIRYKNQLYGSETFRSIAIDMGQIGMITRWMIRHTFELSHILVPQKPIVVALSAIELSDESLLSYIEFWAKRNQINSSHLCFHIIDGLKILKNATLFDHVKILQKNGFKIMISHFGIGEFDLLLLLSLRPDFIKLHPDLIAKGRSSDMHFILSKIVEISHKIGSQIIATGINETAELEWLKDTGIDAYNGSLSGDIFEVNHAK</sequence>
<dbReference type="SMART" id="SM00267">
    <property type="entry name" value="GGDEF"/>
    <property type="match status" value="1"/>
</dbReference>
<proteinExistence type="predicted"/>
<dbReference type="AlphaFoldDB" id="E4U0H3"/>
<dbReference type="SUPFAM" id="SSF141868">
    <property type="entry name" value="EAL domain-like"/>
    <property type="match status" value="1"/>
</dbReference>
<keyword evidence="6" id="KW-1185">Reference proteome</keyword>
<dbReference type="SMART" id="SM00052">
    <property type="entry name" value="EAL"/>
    <property type="match status" value="1"/>
</dbReference>
<dbReference type="Gene3D" id="3.40.50.2300">
    <property type="match status" value="1"/>
</dbReference>
<dbReference type="eggNOG" id="COG3706">
    <property type="taxonomic scope" value="Bacteria"/>
</dbReference>
<dbReference type="PROSITE" id="PS50110">
    <property type="entry name" value="RESPONSE_REGULATORY"/>
    <property type="match status" value="1"/>
</dbReference>
<dbReference type="InterPro" id="IPR011006">
    <property type="entry name" value="CheY-like_superfamily"/>
</dbReference>
<dbReference type="EMBL" id="CP002355">
    <property type="protein sequence ID" value="ADR34290.1"/>
    <property type="molecule type" value="Genomic_DNA"/>
</dbReference>
<dbReference type="Pfam" id="PF00990">
    <property type="entry name" value="GGDEF"/>
    <property type="match status" value="1"/>
</dbReference>
<accession>E4U0H3</accession>
<dbReference type="GO" id="GO:0071111">
    <property type="term" value="F:cyclic-guanylate-specific phosphodiesterase activity"/>
    <property type="evidence" value="ECO:0007669"/>
    <property type="project" value="InterPro"/>
</dbReference>
<dbReference type="PANTHER" id="PTHR33121:SF70">
    <property type="entry name" value="SIGNALING PROTEIN YKOW"/>
    <property type="match status" value="1"/>
</dbReference>
<dbReference type="InterPro" id="IPR001633">
    <property type="entry name" value="EAL_dom"/>
</dbReference>
<dbReference type="OrthoDB" id="9787818at2"/>
<dbReference type="InterPro" id="IPR001789">
    <property type="entry name" value="Sig_transdc_resp-reg_receiver"/>
</dbReference>
<keyword evidence="1" id="KW-0597">Phosphoprotein</keyword>
<dbReference type="PANTHER" id="PTHR33121">
    <property type="entry name" value="CYCLIC DI-GMP PHOSPHODIESTERASE PDEF"/>
    <property type="match status" value="1"/>
</dbReference>
<dbReference type="KEGG" id="sku:Sulku_1629"/>
<evidence type="ECO:0000259" key="2">
    <source>
        <dbReference type="PROSITE" id="PS50110"/>
    </source>
</evidence>
<dbReference type="Pfam" id="PF00563">
    <property type="entry name" value="EAL"/>
    <property type="match status" value="1"/>
</dbReference>
<feature type="domain" description="GGDEF" evidence="4">
    <location>
        <begin position="171"/>
        <end position="302"/>
    </location>
</feature>
<feature type="domain" description="EAL" evidence="3">
    <location>
        <begin position="311"/>
        <end position="552"/>
    </location>
</feature>
<evidence type="ECO:0000259" key="4">
    <source>
        <dbReference type="PROSITE" id="PS50887"/>
    </source>
</evidence>
<dbReference type="SMART" id="SM00448">
    <property type="entry name" value="REC"/>
    <property type="match status" value="1"/>
</dbReference>
<dbReference type="STRING" id="709032.Sulku_1629"/>
<reference evidence="5 6" key="1">
    <citation type="journal article" date="2012" name="Stand. Genomic Sci.">
        <title>Complete genome sequence of the sulfur compounds oxidizing chemolithoautotroph Sulfuricurvum kujiense type strain (YK-1(T)).</title>
        <authorList>
            <person name="Han C."/>
            <person name="Kotsyurbenko O."/>
            <person name="Chertkov O."/>
            <person name="Held B."/>
            <person name="Lapidus A."/>
            <person name="Nolan M."/>
            <person name="Lucas S."/>
            <person name="Hammon N."/>
            <person name="Deshpande S."/>
            <person name="Cheng J.F."/>
            <person name="Tapia R."/>
            <person name="Goodwin L.A."/>
            <person name="Pitluck S."/>
            <person name="Liolios K."/>
            <person name="Pagani I."/>
            <person name="Ivanova N."/>
            <person name="Mavromatis K."/>
            <person name="Mikhailova N."/>
            <person name="Pati A."/>
            <person name="Chen A."/>
            <person name="Palaniappan K."/>
            <person name="Land M."/>
            <person name="Hauser L."/>
            <person name="Chang Y.J."/>
            <person name="Jeffries C.D."/>
            <person name="Brambilla E.M."/>
            <person name="Rohde M."/>
            <person name="Spring S."/>
            <person name="Sikorski J."/>
            <person name="Goker M."/>
            <person name="Woyke T."/>
            <person name="Bristow J."/>
            <person name="Eisen J.A."/>
            <person name="Markowitz V."/>
            <person name="Hugenholtz P."/>
            <person name="Kyrpides N.C."/>
            <person name="Klenk H.P."/>
            <person name="Detter J.C."/>
        </authorList>
    </citation>
    <scope>NUCLEOTIDE SEQUENCE [LARGE SCALE GENOMIC DNA]</scope>
    <source>
        <strain evidence="6">ATCC BAA-921 / DSM 16994 / JCM 11577 / YK-1</strain>
    </source>
</reference>
<evidence type="ECO:0000313" key="5">
    <source>
        <dbReference type="EMBL" id="ADR34290.1"/>
    </source>
</evidence>
<dbReference type="CDD" id="cd01948">
    <property type="entry name" value="EAL"/>
    <property type="match status" value="1"/>
</dbReference>